<dbReference type="PROSITE" id="PS51746">
    <property type="entry name" value="PPM_2"/>
    <property type="match status" value="1"/>
</dbReference>
<feature type="domain" description="PPM-type phosphatase" evidence="1">
    <location>
        <begin position="79"/>
        <end position="510"/>
    </location>
</feature>
<dbReference type="Proteomes" id="UP000284706">
    <property type="component" value="Unassembled WGS sequence"/>
</dbReference>
<dbReference type="OrthoDB" id="420076at2759"/>
<evidence type="ECO:0000313" key="3">
    <source>
        <dbReference type="Proteomes" id="UP000284706"/>
    </source>
</evidence>
<dbReference type="EMBL" id="NHYE01005627">
    <property type="protein sequence ID" value="PPQ66586.1"/>
    <property type="molecule type" value="Genomic_DNA"/>
</dbReference>
<dbReference type="GO" id="GO:0004741">
    <property type="term" value="F:[pyruvate dehydrogenase (acetyl-transferring)]-phosphatase activity"/>
    <property type="evidence" value="ECO:0007669"/>
    <property type="project" value="TreeGrafter"/>
</dbReference>
<dbReference type="STRING" id="231916.A0A409VK51"/>
<keyword evidence="3" id="KW-1185">Reference proteome</keyword>
<dbReference type="CDD" id="cd00143">
    <property type="entry name" value="PP2Cc"/>
    <property type="match status" value="1"/>
</dbReference>
<dbReference type="InterPro" id="IPR001932">
    <property type="entry name" value="PPM-type_phosphatase-like_dom"/>
</dbReference>
<protein>
    <recommendedName>
        <fullName evidence="1">PPM-type phosphatase domain-containing protein</fullName>
    </recommendedName>
</protein>
<organism evidence="2 3">
    <name type="scientific">Gymnopilus dilepis</name>
    <dbReference type="NCBI Taxonomy" id="231916"/>
    <lineage>
        <taxon>Eukaryota</taxon>
        <taxon>Fungi</taxon>
        <taxon>Dikarya</taxon>
        <taxon>Basidiomycota</taxon>
        <taxon>Agaricomycotina</taxon>
        <taxon>Agaricomycetes</taxon>
        <taxon>Agaricomycetidae</taxon>
        <taxon>Agaricales</taxon>
        <taxon>Agaricineae</taxon>
        <taxon>Hymenogastraceae</taxon>
        <taxon>Gymnopilus</taxon>
    </lineage>
</organism>
<dbReference type="Gene3D" id="3.60.40.10">
    <property type="entry name" value="PPM-type phosphatase domain"/>
    <property type="match status" value="1"/>
</dbReference>
<reference evidence="2 3" key="1">
    <citation type="journal article" date="2018" name="Evol. Lett.">
        <title>Horizontal gene cluster transfer increased hallucinogenic mushroom diversity.</title>
        <authorList>
            <person name="Reynolds H.T."/>
            <person name="Vijayakumar V."/>
            <person name="Gluck-Thaler E."/>
            <person name="Korotkin H.B."/>
            <person name="Matheny P.B."/>
            <person name="Slot J.C."/>
        </authorList>
    </citation>
    <scope>NUCLEOTIDE SEQUENCE [LARGE SCALE GENOMIC DNA]</scope>
    <source>
        <strain evidence="2 3">SRW20</strain>
    </source>
</reference>
<evidence type="ECO:0000313" key="2">
    <source>
        <dbReference type="EMBL" id="PPQ66586.1"/>
    </source>
</evidence>
<evidence type="ECO:0000259" key="1">
    <source>
        <dbReference type="PROSITE" id="PS51746"/>
    </source>
</evidence>
<dbReference type="GO" id="GO:0005739">
    <property type="term" value="C:mitochondrion"/>
    <property type="evidence" value="ECO:0007669"/>
    <property type="project" value="TreeGrafter"/>
</dbReference>
<dbReference type="AlphaFoldDB" id="A0A409VK51"/>
<proteinExistence type="predicted"/>
<dbReference type="PANTHER" id="PTHR13832">
    <property type="entry name" value="PROTEIN PHOSPHATASE 2C"/>
    <property type="match status" value="1"/>
</dbReference>
<dbReference type="SMART" id="SM00332">
    <property type="entry name" value="PP2Cc"/>
    <property type="match status" value="1"/>
</dbReference>
<dbReference type="Pfam" id="PF00481">
    <property type="entry name" value="PP2C"/>
    <property type="match status" value="1"/>
</dbReference>
<accession>A0A409VK51</accession>
<name>A0A409VK51_9AGAR</name>
<gene>
    <name evidence="2" type="ORF">CVT26_009486</name>
</gene>
<dbReference type="InterPro" id="IPR036457">
    <property type="entry name" value="PPM-type-like_dom_sf"/>
</dbReference>
<sequence>MLRRVWKPVAATVVVGTPAYYYYRSYQNQTFDLPVRTRDSSGKSEMTTKTFSLLPMKDVDARIRGNTLSETHIRPDGITWKFTTAQLSSNDPIEDAFANQIVTRDESDPSGPGDYLFFAVMDGHGGYQTSRLLSRILIKAVAAEITNFLQDPKSTPQPGLLDRVRSLLWQSSPAALPSNYSPNRVSEAVQRAFTQLDDELISRPLRLLANTLGPEGLKKQELPDLSQHPEALSSMLPAISGSCALLAIFDTVHRDLYVACTGDSRAVAGVWEPTQDGKGQWRIEVLSEDQTGRNPSELARVRSEHPKDEEEDVIRSGRVLGGLEPTRAFGDARYKWPYPVQSALNEVFLVGNGKPMRNPPAQFKTPPYVTARPVVVHRKMSLPTPSGSEPPKDAKRFLVLATDGLWDQLSNEEVVGLVAGHLSGLKGTVPKTELPNLIPTTAGSAGVDGKKQRDRDQDGSWAFIDDNLSAHLIRNAFGGGDEDTLRKFLSIPPPYSRRYRDDITVTVVSWEEGNESNANVVREKIKSKL</sequence>
<dbReference type="FunCoup" id="A0A409VK51">
    <property type="interactions" value="182"/>
</dbReference>
<dbReference type="PANTHER" id="PTHR13832:SF792">
    <property type="entry name" value="GM14286P"/>
    <property type="match status" value="1"/>
</dbReference>
<dbReference type="InParanoid" id="A0A409VK51"/>
<dbReference type="InterPro" id="IPR015655">
    <property type="entry name" value="PP2C"/>
</dbReference>
<dbReference type="SUPFAM" id="SSF81606">
    <property type="entry name" value="PP2C-like"/>
    <property type="match status" value="1"/>
</dbReference>
<comment type="caution">
    <text evidence="2">The sequence shown here is derived from an EMBL/GenBank/DDBJ whole genome shotgun (WGS) entry which is preliminary data.</text>
</comment>